<dbReference type="PANTHER" id="PTHR47506">
    <property type="entry name" value="TRANSCRIPTIONAL REGULATORY PROTEIN"/>
    <property type="match status" value="1"/>
</dbReference>
<keyword evidence="2 4" id="KW-0238">DNA-binding</keyword>
<gene>
    <name evidence="6" type="ORF">SAMN05518863_104327</name>
</gene>
<protein>
    <submittedName>
        <fullName evidence="6">Transcriptional regulator, TetR family</fullName>
    </submittedName>
</protein>
<dbReference type="RefSeq" id="WP_091003729.1">
    <property type="nucleotide sequence ID" value="NZ_FOSD01000004.1"/>
</dbReference>
<feature type="DNA-binding region" description="H-T-H motif" evidence="4">
    <location>
        <begin position="34"/>
        <end position="53"/>
    </location>
</feature>
<evidence type="ECO:0000256" key="2">
    <source>
        <dbReference type="ARBA" id="ARBA00023125"/>
    </source>
</evidence>
<organism evidence="6 7">
    <name type="scientific">Candidatus Pantoea symbiotica</name>
    <dbReference type="NCBI Taxonomy" id="1884370"/>
    <lineage>
        <taxon>Bacteria</taxon>
        <taxon>Pseudomonadati</taxon>
        <taxon>Pseudomonadota</taxon>
        <taxon>Gammaproteobacteria</taxon>
        <taxon>Enterobacterales</taxon>
        <taxon>Erwiniaceae</taxon>
        <taxon>Pantoea</taxon>
    </lineage>
</organism>
<dbReference type="Proteomes" id="UP000198841">
    <property type="component" value="Unassembled WGS sequence"/>
</dbReference>
<comment type="caution">
    <text evidence="6">The sequence shown here is derived from an EMBL/GenBank/DDBJ whole genome shotgun (WGS) entry which is preliminary data.</text>
</comment>
<evidence type="ECO:0000256" key="3">
    <source>
        <dbReference type="ARBA" id="ARBA00023163"/>
    </source>
</evidence>
<sequence>MLEPLIFDASASARDRILLCAQQLFYQQGIRATGVDKVIAEAGVTKVTFYRHFPAKNALVLAFLQQRHQRWMLAFRHALNQHAALIDALPAALLSWFRDDDYRGCAFINTAAELGSTLPEASEIIRQHKREMAQAISDKLMPEQQVKTAQMVLLVEGAIVQVQIGEDAEQVVEVLRAALNALLETGA</sequence>
<evidence type="ECO:0000313" key="7">
    <source>
        <dbReference type="Proteomes" id="UP000198841"/>
    </source>
</evidence>
<keyword evidence="7" id="KW-1185">Reference proteome</keyword>
<reference evidence="6 7" key="1">
    <citation type="submission" date="2016-10" db="EMBL/GenBank/DDBJ databases">
        <authorList>
            <person name="Varghese N."/>
            <person name="Submissions S."/>
        </authorList>
    </citation>
    <scope>NUCLEOTIDE SEQUENCE [LARGE SCALE GENOMIC DNA]</scope>
    <source>
        <strain evidence="6 7">YR512</strain>
    </source>
</reference>
<dbReference type="SUPFAM" id="SSF46689">
    <property type="entry name" value="Homeodomain-like"/>
    <property type="match status" value="1"/>
</dbReference>
<proteinExistence type="predicted"/>
<evidence type="ECO:0000256" key="1">
    <source>
        <dbReference type="ARBA" id="ARBA00023015"/>
    </source>
</evidence>
<evidence type="ECO:0000259" key="5">
    <source>
        <dbReference type="PROSITE" id="PS50977"/>
    </source>
</evidence>
<dbReference type="Pfam" id="PF00440">
    <property type="entry name" value="TetR_N"/>
    <property type="match status" value="1"/>
</dbReference>
<accession>A0A1I3WNK3</accession>
<dbReference type="PANTHER" id="PTHR47506:SF7">
    <property type="entry name" value="TRANSCRIPTIONAL REGULATORY PROTEIN"/>
    <property type="match status" value="1"/>
</dbReference>
<dbReference type="PROSITE" id="PS50977">
    <property type="entry name" value="HTH_TETR_2"/>
    <property type="match status" value="1"/>
</dbReference>
<name>A0A1I3WNK3_9GAMM</name>
<evidence type="ECO:0000256" key="4">
    <source>
        <dbReference type="PROSITE-ProRule" id="PRU00335"/>
    </source>
</evidence>
<dbReference type="SUPFAM" id="SSF48498">
    <property type="entry name" value="Tetracyclin repressor-like, C-terminal domain"/>
    <property type="match status" value="1"/>
</dbReference>
<dbReference type="Gene3D" id="1.10.357.10">
    <property type="entry name" value="Tetracycline Repressor, domain 2"/>
    <property type="match status" value="1"/>
</dbReference>
<dbReference type="InterPro" id="IPR009057">
    <property type="entry name" value="Homeodomain-like_sf"/>
</dbReference>
<dbReference type="InterPro" id="IPR001647">
    <property type="entry name" value="HTH_TetR"/>
</dbReference>
<keyword evidence="1" id="KW-0805">Transcription regulation</keyword>
<dbReference type="PRINTS" id="PR00455">
    <property type="entry name" value="HTHTETR"/>
</dbReference>
<evidence type="ECO:0000313" key="6">
    <source>
        <dbReference type="EMBL" id="SFK09108.1"/>
    </source>
</evidence>
<dbReference type="InterPro" id="IPR036271">
    <property type="entry name" value="Tet_transcr_reg_TetR-rel_C_sf"/>
</dbReference>
<keyword evidence="3" id="KW-0804">Transcription</keyword>
<dbReference type="EMBL" id="FOSD01000004">
    <property type="protein sequence ID" value="SFK09108.1"/>
    <property type="molecule type" value="Genomic_DNA"/>
</dbReference>
<feature type="domain" description="HTH tetR-type" evidence="5">
    <location>
        <begin position="11"/>
        <end position="71"/>
    </location>
</feature>